<proteinExistence type="predicted"/>
<sequence length="102" mass="11605">MDTNLEQRFPLLEVRTFDIPSSIKNIGQALNYSLSLSGYQLDDLKRTEQKVLNLYTLNLPFTNREFAAATTMQVIETIIGAEFVAHVDEKTRTVKINARVQS</sequence>
<keyword evidence="1" id="KW-0614">Plasmid</keyword>
<organism evidence="1">
    <name type="scientific">bacterium 19MO03SA05</name>
    <dbReference type="NCBI Taxonomy" id="2920620"/>
    <lineage>
        <taxon>Bacteria</taxon>
    </lineage>
</organism>
<dbReference type="EMBL" id="CP095352">
    <property type="protein sequence ID" value="XAG86792.1"/>
    <property type="molecule type" value="Genomic_DNA"/>
</dbReference>
<gene>
    <name evidence="1" type="ORF">MRM63_18810</name>
</gene>
<dbReference type="AlphaFoldDB" id="A0AAU6VJM7"/>
<protein>
    <submittedName>
        <fullName evidence="1">Uncharacterized protein</fullName>
    </submittedName>
</protein>
<evidence type="ECO:0000313" key="1">
    <source>
        <dbReference type="EMBL" id="XAG86792.1"/>
    </source>
</evidence>
<name>A0AAU6VJM7_UNCXX</name>
<accession>A0AAU6VJM7</accession>
<reference evidence="1" key="1">
    <citation type="submission" date="2022-03" db="EMBL/GenBank/DDBJ databases">
        <title>Sea Food Isolates.</title>
        <authorList>
            <person name="Li c."/>
        </authorList>
    </citation>
    <scope>NUCLEOTIDE SEQUENCE</scope>
    <source>
        <strain evidence="1">19MO03SA05</strain>
        <plasmid evidence="1">pSP19M00231</plasmid>
    </source>
</reference>
<geneLocation type="plasmid" evidence="1">
    <name>pSP19M00231</name>
</geneLocation>